<dbReference type="InterPro" id="IPR014027">
    <property type="entry name" value="UDP-Glc/GDP-Man_DH_C"/>
</dbReference>
<dbReference type="EC" id="1.1.1.22" evidence="3 8"/>
<evidence type="ECO:0000313" key="14">
    <source>
        <dbReference type="Proteomes" id="UP000823616"/>
    </source>
</evidence>
<protein>
    <recommendedName>
        <fullName evidence="4 8">UDP-glucose 6-dehydrogenase</fullName>
        <ecNumber evidence="3 8">1.1.1.22</ecNumber>
    </recommendedName>
</protein>
<dbReference type="PANTHER" id="PTHR43750">
    <property type="entry name" value="UDP-GLUCOSE 6-DEHYDROGENASE TUAD"/>
    <property type="match status" value="1"/>
</dbReference>
<evidence type="ECO:0000256" key="2">
    <source>
        <dbReference type="ARBA" id="ARBA00006601"/>
    </source>
</evidence>
<dbReference type="SUPFAM" id="SSF51735">
    <property type="entry name" value="NAD(P)-binding Rossmann-fold domains"/>
    <property type="match status" value="1"/>
</dbReference>
<feature type="binding site" evidence="11">
    <location>
        <position position="122"/>
    </location>
    <ligand>
        <name>NAD(+)</name>
        <dbReference type="ChEBI" id="CHEBI:57540"/>
    </ligand>
</feature>
<feature type="binding site" evidence="10">
    <location>
        <begin position="157"/>
        <end position="160"/>
    </location>
    <ligand>
        <name>substrate</name>
    </ligand>
</feature>
<feature type="binding site" evidence="11">
    <location>
        <position position="271"/>
    </location>
    <ligand>
        <name>NAD(+)</name>
        <dbReference type="ChEBI" id="CHEBI:57540"/>
    </ligand>
</feature>
<feature type="binding site" evidence="11">
    <location>
        <position position="87"/>
    </location>
    <ligand>
        <name>NAD(+)</name>
        <dbReference type="ChEBI" id="CHEBI:57540"/>
    </ligand>
</feature>
<dbReference type="SMART" id="SM00984">
    <property type="entry name" value="UDPG_MGDP_dh_C"/>
    <property type="match status" value="1"/>
</dbReference>
<feature type="binding site" evidence="11">
    <location>
        <position position="340"/>
    </location>
    <ligand>
        <name>NAD(+)</name>
        <dbReference type="ChEBI" id="CHEBI:57540"/>
    </ligand>
</feature>
<feature type="binding site" evidence="10">
    <location>
        <position position="212"/>
    </location>
    <ligand>
        <name>substrate</name>
    </ligand>
</feature>
<dbReference type="SUPFAM" id="SSF48179">
    <property type="entry name" value="6-phosphogluconate dehydrogenase C-terminal domain-like"/>
    <property type="match status" value="1"/>
</dbReference>
<comment type="caution">
    <text evidence="13">The sequence shown here is derived from an EMBL/GenBank/DDBJ whole genome shotgun (WGS) entry which is preliminary data.</text>
</comment>
<comment type="pathway">
    <text evidence="1">Nucleotide-sugar biosynthesis; UDP-alpha-D-glucuronate biosynthesis; UDP-alpha-D-glucuronate from UDP-alpha-D-glucose: step 1/1.</text>
</comment>
<feature type="binding site" evidence="11">
    <location>
        <position position="31"/>
    </location>
    <ligand>
        <name>NAD(+)</name>
        <dbReference type="ChEBI" id="CHEBI:57540"/>
    </ligand>
</feature>
<dbReference type="GO" id="GO:0000271">
    <property type="term" value="P:polysaccharide biosynthetic process"/>
    <property type="evidence" value="ECO:0007669"/>
    <property type="project" value="InterPro"/>
</dbReference>
<dbReference type="Proteomes" id="UP000823616">
    <property type="component" value="Unassembled WGS sequence"/>
</dbReference>
<evidence type="ECO:0000256" key="6">
    <source>
        <dbReference type="ARBA" id="ARBA00023027"/>
    </source>
</evidence>
<evidence type="ECO:0000259" key="12">
    <source>
        <dbReference type="SMART" id="SM00984"/>
    </source>
</evidence>
<dbReference type="GO" id="GO:0051287">
    <property type="term" value="F:NAD binding"/>
    <property type="evidence" value="ECO:0007669"/>
    <property type="project" value="InterPro"/>
</dbReference>
<feature type="binding site" evidence="10">
    <location>
        <begin position="257"/>
        <end position="261"/>
    </location>
    <ligand>
        <name>substrate</name>
    </ligand>
</feature>
<feature type="binding site" evidence="11">
    <location>
        <position position="36"/>
    </location>
    <ligand>
        <name>NAD(+)</name>
        <dbReference type="ChEBI" id="CHEBI:57540"/>
    </ligand>
</feature>
<evidence type="ECO:0000256" key="1">
    <source>
        <dbReference type="ARBA" id="ARBA00004701"/>
    </source>
</evidence>
<evidence type="ECO:0000256" key="7">
    <source>
        <dbReference type="ARBA" id="ARBA00047473"/>
    </source>
</evidence>
<evidence type="ECO:0000256" key="9">
    <source>
        <dbReference type="PIRSR" id="PIRSR500134-1"/>
    </source>
</evidence>
<evidence type="ECO:0000256" key="5">
    <source>
        <dbReference type="ARBA" id="ARBA00023002"/>
    </source>
</evidence>
<evidence type="ECO:0000256" key="11">
    <source>
        <dbReference type="PIRSR" id="PIRSR500134-3"/>
    </source>
</evidence>
<evidence type="ECO:0000256" key="4">
    <source>
        <dbReference type="ARBA" id="ARBA00015132"/>
    </source>
</evidence>
<evidence type="ECO:0000256" key="3">
    <source>
        <dbReference type="ARBA" id="ARBA00012954"/>
    </source>
</evidence>
<gene>
    <name evidence="13" type="ORF">IAA96_07180</name>
</gene>
<reference evidence="13" key="2">
    <citation type="journal article" date="2021" name="PeerJ">
        <title>Extensive microbial diversity within the chicken gut microbiome revealed by metagenomics and culture.</title>
        <authorList>
            <person name="Gilroy R."/>
            <person name="Ravi A."/>
            <person name="Getino M."/>
            <person name="Pursley I."/>
            <person name="Horton D.L."/>
            <person name="Alikhan N.F."/>
            <person name="Baker D."/>
            <person name="Gharbi K."/>
            <person name="Hall N."/>
            <person name="Watson M."/>
            <person name="Adriaenssens E.M."/>
            <person name="Foster-Nyarko E."/>
            <person name="Jarju S."/>
            <person name="Secka A."/>
            <person name="Antonio M."/>
            <person name="Oren A."/>
            <person name="Chaudhuri R.R."/>
            <person name="La Ragione R."/>
            <person name="Hildebrand F."/>
            <person name="Pallen M.J."/>
        </authorList>
    </citation>
    <scope>NUCLEOTIDE SEQUENCE</scope>
    <source>
        <strain evidence="13">B3-4054</strain>
    </source>
</reference>
<dbReference type="PIRSF" id="PIRSF000124">
    <property type="entry name" value="UDPglc_GDPman_dh"/>
    <property type="match status" value="1"/>
</dbReference>
<keyword evidence="6 8" id="KW-0520">NAD</keyword>
<dbReference type="InterPro" id="IPR036291">
    <property type="entry name" value="NAD(P)-bd_dom_sf"/>
</dbReference>
<dbReference type="PIRSF" id="PIRSF500134">
    <property type="entry name" value="UDPglc_DH_bac"/>
    <property type="match status" value="1"/>
</dbReference>
<feature type="binding site" evidence="11">
    <location>
        <position position="160"/>
    </location>
    <ligand>
        <name>NAD(+)</name>
        <dbReference type="ChEBI" id="CHEBI:57540"/>
    </ligand>
</feature>
<feature type="domain" description="UDP-glucose/GDP-mannose dehydrogenase C-terminal" evidence="12">
    <location>
        <begin position="326"/>
        <end position="431"/>
    </location>
</feature>
<comment type="similarity">
    <text evidence="2 8">Belongs to the UDP-glucose/GDP-mannose dehydrogenase family.</text>
</comment>
<name>A0A9D9HHK6_9SPIR</name>
<accession>A0A9D9HHK6</accession>
<organism evidence="13 14">
    <name type="scientific">Candidatus Avitreponema avistercoris</name>
    <dbReference type="NCBI Taxonomy" id="2840705"/>
    <lineage>
        <taxon>Bacteria</taxon>
        <taxon>Pseudomonadati</taxon>
        <taxon>Spirochaetota</taxon>
        <taxon>Spirochaetia</taxon>
        <taxon>Spirochaetales</taxon>
        <taxon>Candidatus Avitreponema</taxon>
    </lineage>
</organism>
<evidence type="ECO:0000256" key="8">
    <source>
        <dbReference type="PIRNR" id="PIRNR000124"/>
    </source>
</evidence>
<dbReference type="Gene3D" id="3.40.50.720">
    <property type="entry name" value="NAD(P)-binding Rossmann-like Domain"/>
    <property type="match status" value="2"/>
</dbReference>
<dbReference type="Pfam" id="PF00984">
    <property type="entry name" value="UDPG_MGDP_dh"/>
    <property type="match status" value="1"/>
</dbReference>
<sequence>MADIAVAGTGYVGLVSGACLADFGNHVICVDNNAEKIRALEEGKIPIFEPGLEDVVRRNREAGRLSFTTDMAAAVRKSGVVFIAVGTPPAEDGSADLQYVEAVAREAARAMDGYKVIVDKSTVPVGTGRKVTAWIRSELQACGAGDIPFDVVSNPEFLREGSAVQDFTHPDRVVIGTESEKARRVMKEVYRALYLNETPYIETNLETAEMIKYASNSFLAVKITFINEVANLCEKIGADVQAVAKAMGRDGRIGGKFLHPGPGYGGSCFPKDTRAMARIGQDAGVPLSLVETTIRANEEQKRRMARKIKEAVTGSPDGSLAGKTIAVLGLAFKPNTDDMRESPAIPILRDLAAAGAHIRACDPAAVREALWRLQDIRDSVEFGNSEYEAAEGADALVILTEWNQYRNLNLDALKKRMKTPVLIDLRNVYPRAQAEAAGFSYTGVGV</sequence>
<evidence type="ECO:0000313" key="13">
    <source>
        <dbReference type="EMBL" id="MBO8450873.1"/>
    </source>
</evidence>
<dbReference type="GO" id="GO:0003979">
    <property type="term" value="F:UDP-glucose 6-dehydrogenase activity"/>
    <property type="evidence" value="ECO:0007669"/>
    <property type="project" value="UniProtKB-EC"/>
</dbReference>
<proteinExistence type="inferred from homology"/>
<dbReference type="PANTHER" id="PTHR43750:SF3">
    <property type="entry name" value="UDP-GLUCOSE 6-DEHYDROGENASE TUAD"/>
    <property type="match status" value="1"/>
</dbReference>
<dbReference type="InterPro" id="IPR017476">
    <property type="entry name" value="UDP-Glc/GDP-Man"/>
</dbReference>
<dbReference type="Gene3D" id="1.20.5.100">
    <property type="entry name" value="Cytochrome c1, transmembrane anchor, C-terminal"/>
    <property type="match status" value="1"/>
</dbReference>
<reference evidence="13" key="1">
    <citation type="submission" date="2020-10" db="EMBL/GenBank/DDBJ databases">
        <authorList>
            <person name="Gilroy R."/>
        </authorList>
    </citation>
    <scope>NUCLEOTIDE SEQUENCE</scope>
    <source>
        <strain evidence="13">B3-4054</strain>
    </source>
</reference>
<evidence type="ECO:0000256" key="10">
    <source>
        <dbReference type="PIRSR" id="PIRSR500134-2"/>
    </source>
</evidence>
<dbReference type="Pfam" id="PF03721">
    <property type="entry name" value="UDPG_MGDP_dh_N"/>
    <property type="match status" value="1"/>
</dbReference>
<comment type="catalytic activity">
    <reaction evidence="7 8">
        <text>UDP-alpha-D-glucose + 2 NAD(+) + H2O = UDP-alpha-D-glucuronate + 2 NADH + 3 H(+)</text>
        <dbReference type="Rhea" id="RHEA:23596"/>
        <dbReference type="ChEBI" id="CHEBI:15377"/>
        <dbReference type="ChEBI" id="CHEBI:15378"/>
        <dbReference type="ChEBI" id="CHEBI:57540"/>
        <dbReference type="ChEBI" id="CHEBI:57945"/>
        <dbReference type="ChEBI" id="CHEBI:58052"/>
        <dbReference type="ChEBI" id="CHEBI:58885"/>
        <dbReference type="EC" id="1.1.1.22"/>
    </reaction>
</comment>
<dbReference type="InterPro" id="IPR028357">
    <property type="entry name" value="UDPglc_DH_bac"/>
</dbReference>
<dbReference type="NCBIfam" id="TIGR03026">
    <property type="entry name" value="NDP-sugDHase"/>
    <property type="match status" value="1"/>
</dbReference>
<dbReference type="Pfam" id="PF03720">
    <property type="entry name" value="UDPG_MGDP_dh_C"/>
    <property type="match status" value="1"/>
</dbReference>
<dbReference type="EMBL" id="JADIMS010000134">
    <property type="protein sequence ID" value="MBO8450873.1"/>
    <property type="molecule type" value="Genomic_DNA"/>
</dbReference>
<dbReference type="AlphaFoldDB" id="A0A9D9HHK6"/>
<feature type="active site" description="Nucleophile" evidence="9">
    <location>
        <position position="268"/>
    </location>
</feature>
<feature type="binding site" evidence="10">
    <location>
        <position position="265"/>
    </location>
    <ligand>
        <name>substrate</name>
    </ligand>
</feature>
<dbReference type="InterPro" id="IPR036220">
    <property type="entry name" value="UDP-Glc/GDP-Man_DH_C_sf"/>
</dbReference>
<dbReference type="InterPro" id="IPR008927">
    <property type="entry name" value="6-PGluconate_DH-like_C_sf"/>
</dbReference>
<dbReference type="InterPro" id="IPR014026">
    <property type="entry name" value="UDP-Glc/GDP-Man_DH_dimer"/>
</dbReference>
<feature type="binding site" evidence="10">
    <location>
        <position position="333"/>
    </location>
    <ligand>
        <name>substrate</name>
    </ligand>
</feature>
<dbReference type="InterPro" id="IPR001732">
    <property type="entry name" value="UDP-Glc/GDP-Man_DH_N"/>
</dbReference>
<keyword evidence="5 8" id="KW-0560">Oxidoreductase</keyword>
<dbReference type="SUPFAM" id="SSF52413">
    <property type="entry name" value="UDP-glucose/GDP-mannose dehydrogenase C-terminal domain"/>
    <property type="match status" value="1"/>
</dbReference>